<dbReference type="Proteomes" id="UP000191257">
    <property type="component" value="Chromosome"/>
</dbReference>
<dbReference type="AlphaFoldDB" id="A0A1V0GQP7"/>
<evidence type="ECO:0000313" key="2">
    <source>
        <dbReference type="Proteomes" id="UP000191257"/>
    </source>
</evidence>
<accession>A0A1V0GQP7</accession>
<gene>
    <name evidence="1" type="ORF">A6J80_07190</name>
</gene>
<dbReference type="RefSeq" id="WP_080620980.1">
    <property type="nucleotide sequence ID" value="NZ_CAWMZI010000001.1"/>
</dbReference>
<reference evidence="1" key="1">
    <citation type="submission" date="2017-12" db="EMBL/GenBank/DDBJ databases">
        <title>FDA dAtabase for Regulatory Grade micrObial Sequences (FDA-ARGOS): Supporting development and validation of Infectious Disease Dx tests.</title>
        <authorList>
            <person name="Campos J."/>
            <person name="Goldberg B."/>
            <person name="Tallon L."/>
            <person name="Sadzewicz L."/>
            <person name="Sengamalay N."/>
            <person name="Ott S."/>
            <person name="Godinez A."/>
            <person name="Nagaraj S."/>
            <person name="Vyas G."/>
            <person name="Aluvathingal J."/>
            <person name="Nadendla S."/>
            <person name="Geyer C."/>
            <person name="Nandy P."/>
            <person name="Hobson J."/>
            <person name="Sichtig H."/>
        </authorList>
    </citation>
    <scope>NUCLEOTIDE SEQUENCE</scope>
    <source>
        <strain evidence="1">FDAARGOS_252</strain>
    </source>
</reference>
<dbReference type="EMBL" id="CP020442">
    <property type="protein sequence ID" value="ARC36187.1"/>
    <property type="molecule type" value="Genomic_DNA"/>
</dbReference>
<sequence>MIALEVEYRDRVTAIKSGNAVGVVPMPFENPVVIPRPVAERLEISDTGARKLPAKLAELGIIHEVAGVYPKAYIAAGIMAAARR</sequence>
<proteinExistence type="predicted"/>
<evidence type="ECO:0000313" key="1">
    <source>
        <dbReference type="EMBL" id="ARC36187.1"/>
    </source>
</evidence>
<organism evidence="1 2">
    <name type="scientific">Paracoccus yeei</name>
    <dbReference type="NCBI Taxonomy" id="147645"/>
    <lineage>
        <taxon>Bacteria</taxon>
        <taxon>Pseudomonadati</taxon>
        <taxon>Pseudomonadota</taxon>
        <taxon>Alphaproteobacteria</taxon>
        <taxon>Rhodobacterales</taxon>
        <taxon>Paracoccaceae</taxon>
        <taxon>Paracoccus</taxon>
    </lineage>
</organism>
<dbReference type="KEGG" id="pye:A6J80_07190"/>
<keyword evidence="2" id="KW-1185">Reference proteome</keyword>
<protein>
    <submittedName>
        <fullName evidence="1">Uncharacterized protein</fullName>
    </submittedName>
</protein>
<name>A0A1V0GQP7_9RHOB</name>